<feature type="region of interest" description="Disordered" evidence="1">
    <location>
        <begin position="27"/>
        <end position="69"/>
    </location>
</feature>
<dbReference type="EMBL" id="HBUF01075308">
    <property type="protein sequence ID" value="CAG6630953.1"/>
    <property type="molecule type" value="Transcribed_RNA"/>
</dbReference>
<proteinExistence type="predicted"/>
<dbReference type="EMBL" id="HBUF01075309">
    <property type="protein sequence ID" value="CAG6630956.1"/>
    <property type="molecule type" value="Transcribed_RNA"/>
</dbReference>
<evidence type="ECO:0000313" key="2">
    <source>
        <dbReference type="EMBL" id="CAG6630953.1"/>
    </source>
</evidence>
<dbReference type="EMBL" id="HBUF01248775">
    <property type="protein sequence ID" value="CAG6679353.1"/>
    <property type="molecule type" value="Transcribed_RNA"/>
</dbReference>
<protein>
    <submittedName>
        <fullName evidence="2">Uncharacterized protein</fullName>
    </submittedName>
</protein>
<evidence type="ECO:0000256" key="1">
    <source>
        <dbReference type="SAM" id="MobiDB-lite"/>
    </source>
</evidence>
<reference evidence="2" key="1">
    <citation type="submission" date="2021-05" db="EMBL/GenBank/DDBJ databases">
        <authorList>
            <person name="Alioto T."/>
            <person name="Alioto T."/>
            <person name="Gomez Garrido J."/>
        </authorList>
    </citation>
    <scope>NUCLEOTIDE SEQUENCE</scope>
</reference>
<sequence length="105" mass="11881">MEDVSLLWDTWSNLAQKIVTLMIDTSSGQHLSPTPLRTTKKPTTPPTTKKPTTRQKNFPQKKSPKIGSVSEHDNTLFHFTPTLPYFCSPCTSITFLFFNSQLPLL</sequence>
<dbReference type="AlphaFoldDB" id="A0A8D8QFF9"/>
<name>A0A8D8QFF9_9HEMI</name>
<accession>A0A8D8QFF9</accession>
<organism evidence="2">
    <name type="scientific">Cacopsylla melanoneura</name>
    <dbReference type="NCBI Taxonomy" id="428564"/>
    <lineage>
        <taxon>Eukaryota</taxon>
        <taxon>Metazoa</taxon>
        <taxon>Ecdysozoa</taxon>
        <taxon>Arthropoda</taxon>
        <taxon>Hexapoda</taxon>
        <taxon>Insecta</taxon>
        <taxon>Pterygota</taxon>
        <taxon>Neoptera</taxon>
        <taxon>Paraneoptera</taxon>
        <taxon>Hemiptera</taxon>
        <taxon>Sternorrhyncha</taxon>
        <taxon>Psylloidea</taxon>
        <taxon>Psyllidae</taxon>
        <taxon>Psyllinae</taxon>
        <taxon>Cacopsylla</taxon>
    </lineage>
</organism>
<dbReference type="EMBL" id="HBUF01075310">
    <property type="protein sequence ID" value="CAG6630959.1"/>
    <property type="molecule type" value="Transcribed_RNA"/>
</dbReference>